<evidence type="ECO:0000313" key="4">
    <source>
        <dbReference type="EMBL" id="MFC3759560.1"/>
    </source>
</evidence>
<keyword evidence="5" id="KW-1185">Reference proteome</keyword>
<feature type="domain" description="Putative zinc-finger" evidence="3">
    <location>
        <begin position="6"/>
        <end position="39"/>
    </location>
</feature>
<comment type="caution">
    <text evidence="4">The sequence shown here is derived from an EMBL/GenBank/DDBJ whole genome shotgun (WGS) entry which is preliminary data.</text>
</comment>
<dbReference type="RefSeq" id="WP_205122062.1">
    <property type="nucleotide sequence ID" value="NZ_JAFBCM010000001.1"/>
</dbReference>
<keyword evidence="1" id="KW-0805">Transcription regulation</keyword>
<dbReference type="Pfam" id="PF13490">
    <property type="entry name" value="zf-HC2"/>
    <property type="match status" value="1"/>
</dbReference>
<dbReference type="Proteomes" id="UP001595699">
    <property type="component" value="Unassembled WGS sequence"/>
</dbReference>
<name>A0ABV7Y314_9ACTN</name>
<evidence type="ECO:0000259" key="3">
    <source>
        <dbReference type="Pfam" id="PF13490"/>
    </source>
</evidence>
<accession>A0ABV7Y314</accession>
<organism evidence="4 5">
    <name type="scientific">Tenggerimyces flavus</name>
    <dbReference type="NCBI Taxonomy" id="1708749"/>
    <lineage>
        <taxon>Bacteria</taxon>
        <taxon>Bacillati</taxon>
        <taxon>Actinomycetota</taxon>
        <taxon>Actinomycetes</taxon>
        <taxon>Propionibacteriales</taxon>
        <taxon>Nocardioidaceae</taxon>
        <taxon>Tenggerimyces</taxon>
    </lineage>
</organism>
<evidence type="ECO:0000313" key="5">
    <source>
        <dbReference type="Proteomes" id="UP001595699"/>
    </source>
</evidence>
<proteinExistence type="predicted"/>
<keyword evidence="2" id="KW-0804">Transcription</keyword>
<dbReference type="Gene3D" id="1.10.10.1320">
    <property type="entry name" value="Anti-sigma factor, zinc-finger domain"/>
    <property type="match status" value="1"/>
</dbReference>
<gene>
    <name evidence="4" type="ORF">ACFOUW_01795</name>
</gene>
<sequence length="78" mass="8952">MTDLVCTEFVELVTAFLEGGLDPETEGRFVDHLAQCPGCERYLDQFRGTIETLGELPEETLSDQARRDLLDAFRDWNR</sequence>
<dbReference type="InterPro" id="IPR027383">
    <property type="entry name" value="Znf_put"/>
</dbReference>
<reference evidence="5" key="1">
    <citation type="journal article" date="2019" name="Int. J. Syst. Evol. Microbiol.">
        <title>The Global Catalogue of Microorganisms (GCM) 10K type strain sequencing project: providing services to taxonomists for standard genome sequencing and annotation.</title>
        <authorList>
            <consortium name="The Broad Institute Genomics Platform"/>
            <consortium name="The Broad Institute Genome Sequencing Center for Infectious Disease"/>
            <person name="Wu L."/>
            <person name="Ma J."/>
        </authorList>
    </citation>
    <scope>NUCLEOTIDE SEQUENCE [LARGE SCALE GENOMIC DNA]</scope>
    <source>
        <strain evidence="5">CGMCC 4.7241</strain>
    </source>
</reference>
<dbReference type="EMBL" id="JBHRZH010000001">
    <property type="protein sequence ID" value="MFC3759560.1"/>
    <property type="molecule type" value="Genomic_DNA"/>
</dbReference>
<dbReference type="InterPro" id="IPR041916">
    <property type="entry name" value="Anti_sigma_zinc_sf"/>
</dbReference>
<evidence type="ECO:0000256" key="2">
    <source>
        <dbReference type="ARBA" id="ARBA00023163"/>
    </source>
</evidence>
<protein>
    <submittedName>
        <fullName evidence="4">Anti-sigma factor family protein</fullName>
    </submittedName>
</protein>
<evidence type="ECO:0000256" key="1">
    <source>
        <dbReference type="ARBA" id="ARBA00023015"/>
    </source>
</evidence>